<reference evidence="1 2" key="1">
    <citation type="submission" date="2015-01" db="EMBL/GenBank/DDBJ databases">
        <title>Evolution of Trichinella species and genotypes.</title>
        <authorList>
            <person name="Korhonen P.K."/>
            <person name="Edoardo P."/>
            <person name="Giuseppe L.R."/>
            <person name="Gasser R.B."/>
        </authorList>
    </citation>
    <scope>NUCLEOTIDE SEQUENCE [LARGE SCALE GENOMIC DNA]</scope>
    <source>
        <strain evidence="1">ISS176</strain>
    </source>
</reference>
<proteinExistence type="predicted"/>
<evidence type="ECO:0000313" key="1">
    <source>
        <dbReference type="EMBL" id="KRZ32810.1"/>
    </source>
</evidence>
<organism evidence="1 2">
    <name type="scientific">Trichinella pseudospiralis</name>
    <name type="common">Parasitic roundworm</name>
    <dbReference type="NCBI Taxonomy" id="6337"/>
    <lineage>
        <taxon>Eukaryota</taxon>
        <taxon>Metazoa</taxon>
        <taxon>Ecdysozoa</taxon>
        <taxon>Nematoda</taxon>
        <taxon>Enoplea</taxon>
        <taxon>Dorylaimia</taxon>
        <taxon>Trichinellida</taxon>
        <taxon>Trichinellidae</taxon>
        <taxon>Trichinella</taxon>
    </lineage>
</organism>
<dbReference type="AlphaFoldDB" id="A0A0V1JCW0"/>
<dbReference type="EMBL" id="JYDV01000108">
    <property type="protein sequence ID" value="KRZ32810.1"/>
    <property type="molecule type" value="Genomic_DNA"/>
</dbReference>
<accession>A0A0V1JCW0</accession>
<name>A0A0V1JCW0_TRIPS</name>
<protein>
    <submittedName>
        <fullName evidence="1">Uncharacterized protein</fullName>
    </submittedName>
</protein>
<gene>
    <name evidence="1" type="ORF">T4C_10740</name>
</gene>
<dbReference type="Proteomes" id="UP000054826">
    <property type="component" value="Unassembled WGS sequence"/>
</dbReference>
<evidence type="ECO:0000313" key="2">
    <source>
        <dbReference type="Proteomes" id="UP000054826"/>
    </source>
</evidence>
<comment type="caution">
    <text evidence="1">The sequence shown here is derived from an EMBL/GenBank/DDBJ whole genome shotgun (WGS) entry which is preliminary data.</text>
</comment>
<sequence>MSGHGMDFETGRKFKKIRILTTVTCVIFFSAHRSVRKETFKFGQILKYSSIEEKAVMMKLKNYLLLIRNKQ</sequence>